<organism evidence="1 2">
    <name type="scientific">Niallia oryzisoli</name>
    <dbReference type="NCBI Taxonomy" id="1737571"/>
    <lineage>
        <taxon>Bacteria</taxon>
        <taxon>Bacillati</taxon>
        <taxon>Bacillota</taxon>
        <taxon>Bacilli</taxon>
        <taxon>Bacillales</taxon>
        <taxon>Bacillaceae</taxon>
        <taxon>Niallia</taxon>
    </lineage>
</organism>
<evidence type="ECO:0000313" key="1">
    <source>
        <dbReference type="EMBL" id="WVX79847.1"/>
    </source>
</evidence>
<dbReference type="RefSeq" id="WP_338448778.1">
    <property type="nucleotide sequence ID" value="NZ_CP137640.1"/>
</dbReference>
<dbReference type="Pfam" id="PF14149">
    <property type="entry name" value="YhfH"/>
    <property type="match status" value="1"/>
</dbReference>
<dbReference type="InterPro" id="IPR025432">
    <property type="entry name" value="YhfH-like"/>
</dbReference>
<name>A0ABZ2C8A1_9BACI</name>
<dbReference type="Proteomes" id="UP001357223">
    <property type="component" value="Chromosome"/>
</dbReference>
<evidence type="ECO:0000313" key="2">
    <source>
        <dbReference type="Proteomes" id="UP001357223"/>
    </source>
</evidence>
<reference evidence="1 2" key="1">
    <citation type="submission" date="2023-10" db="EMBL/GenBank/DDBJ databases">
        <title>Niallia locisalis sp.nov. isolated from a salt pond sample.</title>
        <authorList>
            <person name="Li X.-J."/>
            <person name="Dong L."/>
        </authorList>
    </citation>
    <scope>NUCLEOTIDE SEQUENCE [LARGE SCALE GENOMIC DNA]</scope>
    <source>
        <strain evidence="1 2">DSM 29761</strain>
    </source>
</reference>
<proteinExistence type="predicted"/>
<sequence length="42" mass="4884">MRSTVDVKELPKKVCVECGQIIDEKVESFLMECDYCLSKKEE</sequence>
<accession>A0ABZ2C8A1</accession>
<keyword evidence="2" id="KW-1185">Reference proteome</keyword>
<gene>
    <name evidence="1" type="primary">yhfH</name>
    <name evidence="1" type="ORF">R4Z09_21540</name>
</gene>
<dbReference type="EMBL" id="CP137640">
    <property type="protein sequence ID" value="WVX79847.1"/>
    <property type="molecule type" value="Genomic_DNA"/>
</dbReference>
<protein>
    <submittedName>
        <fullName evidence="1">Protein YhfH</fullName>
    </submittedName>
</protein>